<evidence type="ECO:0000313" key="5">
    <source>
        <dbReference type="Proteomes" id="UP000326396"/>
    </source>
</evidence>
<dbReference type="GO" id="GO:0005737">
    <property type="term" value="C:cytoplasm"/>
    <property type="evidence" value="ECO:0007669"/>
    <property type="project" value="TreeGrafter"/>
</dbReference>
<evidence type="ECO:0000313" key="4">
    <source>
        <dbReference type="EMBL" id="KAD6453557.1"/>
    </source>
</evidence>
<dbReference type="AlphaFoldDB" id="A0A5N6PGP4"/>
<protein>
    <recommendedName>
        <fullName evidence="1">tyrosine--tRNA ligase</fullName>
        <ecNumber evidence="1">6.1.1.1</ecNumber>
    </recommendedName>
    <alternativeName>
        <fullName evidence="2">Tyrosyl-tRNA synthetase</fullName>
    </alternativeName>
</protein>
<keyword evidence="5" id="KW-1185">Reference proteome</keyword>
<dbReference type="Proteomes" id="UP000326396">
    <property type="component" value="Linkage Group LG12"/>
</dbReference>
<gene>
    <name evidence="4" type="ORF">E3N88_08262</name>
</gene>
<dbReference type="InterPro" id="IPR050489">
    <property type="entry name" value="Tyr-tRNA_synthase"/>
</dbReference>
<organism evidence="4 5">
    <name type="scientific">Mikania micrantha</name>
    <name type="common">bitter vine</name>
    <dbReference type="NCBI Taxonomy" id="192012"/>
    <lineage>
        <taxon>Eukaryota</taxon>
        <taxon>Viridiplantae</taxon>
        <taxon>Streptophyta</taxon>
        <taxon>Embryophyta</taxon>
        <taxon>Tracheophyta</taxon>
        <taxon>Spermatophyta</taxon>
        <taxon>Magnoliopsida</taxon>
        <taxon>eudicotyledons</taxon>
        <taxon>Gunneridae</taxon>
        <taxon>Pentapetalae</taxon>
        <taxon>asterids</taxon>
        <taxon>campanulids</taxon>
        <taxon>Asterales</taxon>
        <taxon>Asteraceae</taxon>
        <taxon>Asteroideae</taxon>
        <taxon>Heliantheae alliance</taxon>
        <taxon>Eupatorieae</taxon>
        <taxon>Mikania</taxon>
    </lineage>
</organism>
<evidence type="ECO:0000256" key="2">
    <source>
        <dbReference type="ARBA" id="ARBA00033323"/>
    </source>
</evidence>
<dbReference type="InterPro" id="IPR014729">
    <property type="entry name" value="Rossmann-like_a/b/a_fold"/>
</dbReference>
<evidence type="ECO:0000256" key="3">
    <source>
        <dbReference type="ARBA" id="ARBA00048248"/>
    </source>
</evidence>
<dbReference type="PANTHER" id="PTHR46264">
    <property type="entry name" value="TYROSINE-TRNA LIGASE"/>
    <property type="match status" value="1"/>
</dbReference>
<sequence length="126" mass="13939">MAAKWCSSQENQLQIPKALTRSPLSGSLAVAPSNPSSSFHYQTAHLVNKLTSIGCKVKIWIADWFAQLNNKMRADEARNQHLATEALSVNITFRAIWCSIEVALILKAMACITDQVMTGHTRRDLG</sequence>
<dbReference type="EMBL" id="SZYD01000004">
    <property type="protein sequence ID" value="KAD6453557.1"/>
    <property type="molecule type" value="Genomic_DNA"/>
</dbReference>
<dbReference type="GO" id="GO:0004831">
    <property type="term" value="F:tyrosine-tRNA ligase activity"/>
    <property type="evidence" value="ECO:0007669"/>
    <property type="project" value="UniProtKB-EC"/>
</dbReference>
<comment type="caution">
    <text evidence="4">The sequence shown here is derived from an EMBL/GenBank/DDBJ whole genome shotgun (WGS) entry which is preliminary data.</text>
</comment>
<dbReference type="Gene3D" id="3.40.50.620">
    <property type="entry name" value="HUPs"/>
    <property type="match status" value="1"/>
</dbReference>
<accession>A0A5N6PGP4</accession>
<dbReference type="GO" id="GO:0006437">
    <property type="term" value="P:tyrosyl-tRNA aminoacylation"/>
    <property type="evidence" value="ECO:0007669"/>
    <property type="project" value="TreeGrafter"/>
</dbReference>
<evidence type="ECO:0000256" key="1">
    <source>
        <dbReference type="ARBA" id="ARBA00013160"/>
    </source>
</evidence>
<comment type="catalytic activity">
    <reaction evidence="3">
        <text>tRNA(Tyr) + L-tyrosine + ATP = L-tyrosyl-tRNA(Tyr) + AMP + diphosphate + H(+)</text>
        <dbReference type="Rhea" id="RHEA:10220"/>
        <dbReference type="Rhea" id="RHEA-COMP:9706"/>
        <dbReference type="Rhea" id="RHEA-COMP:9707"/>
        <dbReference type="ChEBI" id="CHEBI:15378"/>
        <dbReference type="ChEBI" id="CHEBI:30616"/>
        <dbReference type="ChEBI" id="CHEBI:33019"/>
        <dbReference type="ChEBI" id="CHEBI:58315"/>
        <dbReference type="ChEBI" id="CHEBI:78442"/>
        <dbReference type="ChEBI" id="CHEBI:78536"/>
        <dbReference type="ChEBI" id="CHEBI:456215"/>
        <dbReference type="EC" id="6.1.1.1"/>
    </reaction>
</comment>
<dbReference type="EC" id="6.1.1.1" evidence="1"/>
<name>A0A5N6PGP4_9ASTR</name>
<dbReference type="PANTHER" id="PTHR46264:SF4">
    <property type="entry name" value="TYROSINE--TRNA LIGASE, CYTOPLASMIC"/>
    <property type="match status" value="1"/>
</dbReference>
<reference evidence="4 5" key="1">
    <citation type="submission" date="2019-05" db="EMBL/GenBank/DDBJ databases">
        <title>Mikania micrantha, genome provides insights into the molecular mechanism of rapid growth.</title>
        <authorList>
            <person name="Liu B."/>
        </authorList>
    </citation>
    <scope>NUCLEOTIDE SEQUENCE [LARGE SCALE GENOMIC DNA]</scope>
    <source>
        <strain evidence="4">NLD-2019</strain>
        <tissue evidence="4">Leaf</tissue>
    </source>
</reference>
<dbReference type="OrthoDB" id="1744827at2759"/>
<proteinExistence type="predicted"/>